<reference evidence="3" key="1">
    <citation type="journal article" date="2024" name="IScience">
        <title>Strigolactones Initiate the Formation of Haustorium-like Structures in Castilleja.</title>
        <authorList>
            <person name="Buerger M."/>
            <person name="Peterson D."/>
            <person name="Chory J."/>
        </authorList>
    </citation>
    <scope>NUCLEOTIDE SEQUENCE [LARGE SCALE GENOMIC DNA]</scope>
</reference>
<keyword evidence="3" id="KW-1185">Reference proteome</keyword>
<sequence>MPPKRSHTQKKTNPPIAAATSAMADCVLPQEIMFNIVTRLPVKSIHRFKAVCKPWCKVFVTPKFMKAHHAQLSRNRDNQSVAVYSFADKPGHIMSLYRVEPNEELPINLGHPYPKHLYLMDFVGCVNGLLCLACPVHLEPMDCQWIELWNPALKLSKSVPVPKLRAGYGVLASIGLGYDDENDDFKVVRIVHVEKKKKGKITNIAEVEVYSANSNSWKMIHVGFQFSVFQTKNQAIVNGNPYWVANADENDVLVMFDVTKMEFKIVPLTGLNFKKGEHVKVPFVDWKGAIAALVYDKRVLSLDVWVFDDRRKVWIKNCSFGPIEVKVDRFVQCLKSGEVVGVCNDGKLIVLDADGVKKKIVIGGADKGKFQICGYTESLAYFKGMEKVKAMPRSDDMVERLGQVIRFAMLLNDRSKR</sequence>
<protein>
    <recommendedName>
        <fullName evidence="1">F-box domain-containing protein</fullName>
    </recommendedName>
</protein>
<dbReference type="PANTHER" id="PTHR31672">
    <property type="entry name" value="BNACNNG10540D PROTEIN"/>
    <property type="match status" value="1"/>
</dbReference>
<dbReference type="AlphaFoldDB" id="A0ABD3CHJ8"/>
<evidence type="ECO:0000259" key="1">
    <source>
        <dbReference type="SMART" id="SM00256"/>
    </source>
</evidence>
<gene>
    <name evidence="2" type="ORF">CASFOL_027775</name>
</gene>
<dbReference type="CDD" id="cd22157">
    <property type="entry name" value="F-box_AtFBW1-like"/>
    <property type="match status" value="1"/>
</dbReference>
<dbReference type="NCBIfam" id="TIGR01640">
    <property type="entry name" value="F_box_assoc_1"/>
    <property type="match status" value="1"/>
</dbReference>
<dbReference type="Pfam" id="PF07734">
    <property type="entry name" value="FBA_1"/>
    <property type="match status" value="1"/>
</dbReference>
<name>A0ABD3CHJ8_9LAMI</name>
<organism evidence="2 3">
    <name type="scientific">Castilleja foliolosa</name>
    <dbReference type="NCBI Taxonomy" id="1961234"/>
    <lineage>
        <taxon>Eukaryota</taxon>
        <taxon>Viridiplantae</taxon>
        <taxon>Streptophyta</taxon>
        <taxon>Embryophyta</taxon>
        <taxon>Tracheophyta</taxon>
        <taxon>Spermatophyta</taxon>
        <taxon>Magnoliopsida</taxon>
        <taxon>eudicotyledons</taxon>
        <taxon>Gunneridae</taxon>
        <taxon>Pentapetalae</taxon>
        <taxon>asterids</taxon>
        <taxon>lamiids</taxon>
        <taxon>Lamiales</taxon>
        <taxon>Orobanchaceae</taxon>
        <taxon>Pedicularideae</taxon>
        <taxon>Castillejinae</taxon>
        <taxon>Castilleja</taxon>
    </lineage>
</organism>
<dbReference type="Gene3D" id="1.20.1280.50">
    <property type="match status" value="1"/>
</dbReference>
<evidence type="ECO:0000313" key="2">
    <source>
        <dbReference type="EMBL" id="KAL3628729.1"/>
    </source>
</evidence>
<proteinExistence type="predicted"/>
<comment type="caution">
    <text evidence="2">The sequence shown here is derived from an EMBL/GenBank/DDBJ whole genome shotgun (WGS) entry which is preliminary data.</text>
</comment>
<dbReference type="InterPro" id="IPR001810">
    <property type="entry name" value="F-box_dom"/>
</dbReference>
<dbReference type="Pfam" id="PF00646">
    <property type="entry name" value="F-box"/>
    <property type="match status" value="1"/>
</dbReference>
<dbReference type="EMBL" id="JAVIJP010000036">
    <property type="protein sequence ID" value="KAL3628729.1"/>
    <property type="molecule type" value="Genomic_DNA"/>
</dbReference>
<dbReference type="InterPro" id="IPR006527">
    <property type="entry name" value="F-box-assoc_dom_typ1"/>
</dbReference>
<evidence type="ECO:0000313" key="3">
    <source>
        <dbReference type="Proteomes" id="UP001632038"/>
    </source>
</evidence>
<dbReference type="InterPro" id="IPR036047">
    <property type="entry name" value="F-box-like_dom_sf"/>
</dbReference>
<dbReference type="SUPFAM" id="SSF81383">
    <property type="entry name" value="F-box domain"/>
    <property type="match status" value="1"/>
</dbReference>
<feature type="domain" description="F-box" evidence="1">
    <location>
        <begin position="28"/>
        <end position="68"/>
    </location>
</feature>
<dbReference type="PANTHER" id="PTHR31672:SF13">
    <property type="entry name" value="F-BOX PROTEIN CPR30-LIKE"/>
    <property type="match status" value="1"/>
</dbReference>
<dbReference type="InterPro" id="IPR050796">
    <property type="entry name" value="SCF_F-box_component"/>
</dbReference>
<dbReference type="SMART" id="SM00256">
    <property type="entry name" value="FBOX"/>
    <property type="match status" value="1"/>
</dbReference>
<dbReference type="InterPro" id="IPR017451">
    <property type="entry name" value="F-box-assoc_interact_dom"/>
</dbReference>
<dbReference type="Proteomes" id="UP001632038">
    <property type="component" value="Unassembled WGS sequence"/>
</dbReference>
<accession>A0ABD3CHJ8</accession>